<dbReference type="PANTHER" id="PTHR10948">
    <property type="entry name" value="TRANSPOSASE"/>
    <property type="match status" value="1"/>
</dbReference>
<dbReference type="SUPFAM" id="SSF53098">
    <property type="entry name" value="Ribonuclease H-like"/>
    <property type="match status" value="1"/>
</dbReference>
<keyword evidence="3" id="KW-1185">Reference proteome</keyword>
<proteinExistence type="predicted"/>
<comment type="caution">
    <text evidence="2">The sequence shown here is derived from an EMBL/GenBank/DDBJ whole genome shotgun (WGS) entry which is preliminary data.</text>
</comment>
<dbReference type="GO" id="GO:0003676">
    <property type="term" value="F:nucleic acid binding"/>
    <property type="evidence" value="ECO:0007669"/>
    <property type="project" value="InterPro"/>
</dbReference>
<dbReference type="GO" id="GO:0032196">
    <property type="term" value="P:transposition"/>
    <property type="evidence" value="ECO:0007669"/>
    <property type="project" value="TreeGrafter"/>
</dbReference>
<gene>
    <name evidence="2" type="ORF">DU000_12040</name>
</gene>
<feature type="domain" description="Integrase catalytic" evidence="1">
    <location>
        <begin position="1"/>
        <end position="161"/>
    </location>
</feature>
<evidence type="ECO:0000259" key="1">
    <source>
        <dbReference type="PROSITE" id="PS50994"/>
    </source>
</evidence>
<dbReference type="Gene3D" id="3.30.420.10">
    <property type="entry name" value="Ribonuclease H-like superfamily/Ribonuclease H"/>
    <property type="match status" value="1"/>
</dbReference>
<protein>
    <submittedName>
        <fullName evidence="2">IS30 family transposase</fullName>
    </submittedName>
</protein>
<dbReference type="GO" id="GO:0005829">
    <property type="term" value="C:cytosol"/>
    <property type="evidence" value="ECO:0007669"/>
    <property type="project" value="TreeGrafter"/>
</dbReference>
<organism evidence="2 3">
    <name type="scientific">Parvibium lacunae</name>
    <dbReference type="NCBI Taxonomy" id="1888893"/>
    <lineage>
        <taxon>Bacteria</taxon>
        <taxon>Pseudomonadati</taxon>
        <taxon>Pseudomonadota</taxon>
        <taxon>Betaproteobacteria</taxon>
        <taxon>Burkholderiales</taxon>
        <taxon>Alcaligenaceae</taxon>
        <taxon>Parvibium</taxon>
    </lineage>
</organism>
<dbReference type="RefSeq" id="WP_114403664.1">
    <property type="nucleotide sequence ID" value="NZ_QPGB01000007.1"/>
</dbReference>
<evidence type="ECO:0000313" key="2">
    <source>
        <dbReference type="EMBL" id="RCS56455.1"/>
    </source>
</evidence>
<dbReference type="PANTHER" id="PTHR10948:SF23">
    <property type="entry name" value="TRANSPOSASE INSI FOR INSERTION SEQUENCE ELEMENT IS30A-RELATED"/>
    <property type="match status" value="1"/>
</dbReference>
<dbReference type="GO" id="GO:0004803">
    <property type="term" value="F:transposase activity"/>
    <property type="evidence" value="ECO:0007669"/>
    <property type="project" value="TreeGrafter"/>
</dbReference>
<dbReference type="OrthoDB" id="9803231at2"/>
<dbReference type="InterPro" id="IPR012337">
    <property type="entry name" value="RNaseH-like_sf"/>
</dbReference>
<dbReference type="GO" id="GO:0015074">
    <property type="term" value="P:DNA integration"/>
    <property type="evidence" value="ECO:0007669"/>
    <property type="project" value="InterPro"/>
</dbReference>
<sequence>ALVLPGPRVEENVAAFFDKKLDGLAAELDDILVHAQLRYPPVPCLPRDLLFVPDLLVVRPHLFFPKHMRETLTLDNGTEFARFKEIERRTGLRIYFADPYAAWQRGTNENTNGLLRRYFPKGSDFSHITKKTLALVVKKLNHRPRKCLDFQTPHEVFSAAVSGALGT</sequence>
<dbReference type="InterPro" id="IPR036397">
    <property type="entry name" value="RNaseH_sf"/>
</dbReference>
<dbReference type="InterPro" id="IPR001584">
    <property type="entry name" value="Integrase_cat-core"/>
</dbReference>
<reference evidence="2 3" key="1">
    <citation type="journal article" date="2018" name="Int. J. Syst. Evol. Microbiol.">
        <title>Parvibium lacunae gen. nov., sp. nov., a new member of the family Alcaligenaceae isolated from a freshwater pond.</title>
        <authorList>
            <person name="Chen W.M."/>
            <person name="Xie P.B."/>
            <person name="Hsu M.Y."/>
            <person name="Sheu S.Y."/>
        </authorList>
    </citation>
    <scope>NUCLEOTIDE SEQUENCE [LARGE SCALE GENOMIC DNA]</scope>
    <source>
        <strain evidence="2 3">KMB9</strain>
    </source>
</reference>
<dbReference type="AlphaFoldDB" id="A0A368KYD1"/>
<dbReference type="InterPro" id="IPR053392">
    <property type="entry name" value="Transposase_IS30-like"/>
</dbReference>
<dbReference type="InterPro" id="IPR051917">
    <property type="entry name" value="Transposase-Integrase"/>
</dbReference>
<dbReference type="PROSITE" id="PS50994">
    <property type="entry name" value="INTEGRASE"/>
    <property type="match status" value="1"/>
</dbReference>
<dbReference type="Proteomes" id="UP000252357">
    <property type="component" value="Unassembled WGS sequence"/>
</dbReference>
<feature type="non-terminal residue" evidence="2">
    <location>
        <position position="1"/>
    </location>
</feature>
<accession>A0A368KYD1</accession>
<evidence type="ECO:0000313" key="3">
    <source>
        <dbReference type="Proteomes" id="UP000252357"/>
    </source>
</evidence>
<dbReference type="EMBL" id="QPGB01000007">
    <property type="protein sequence ID" value="RCS56455.1"/>
    <property type="molecule type" value="Genomic_DNA"/>
</dbReference>
<name>A0A368KYD1_9BURK</name>
<dbReference type="NCBIfam" id="NF033563">
    <property type="entry name" value="transpos_IS30"/>
    <property type="match status" value="1"/>
</dbReference>